<reference evidence="1 2" key="1">
    <citation type="submission" date="2019-02" db="EMBL/GenBank/DDBJ databases">
        <title>Pedobacter sp. RP-3-8 sp. nov., isolated from Arctic soil.</title>
        <authorList>
            <person name="Dahal R.H."/>
        </authorList>
    </citation>
    <scope>NUCLEOTIDE SEQUENCE [LARGE SCALE GENOMIC DNA]</scope>
    <source>
        <strain evidence="1 2">RP-3-8</strain>
    </source>
</reference>
<evidence type="ECO:0000313" key="2">
    <source>
        <dbReference type="Proteomes" id="UP000291117"/>
    </source>
</evidence>
<dbReference type="OrthoDB" id="1096291at2"/>
<sequence>MKRKILIGCLSLLVFLCSCEKEIMKYEGREGVYFAVQHGSEAFSESNWPYQPYSPVQFIRINQDAVNFRVKVMITGPVKDYDRTFRVEVNPDSTTAVLGVHYEALKEQWTIPAHAVFINIEVRLKRTPDLEKEEKTLGLRLVATKDFSLSFPEWDAIPSLKQGVIVPEFDAGLHTLRISDIMVKPVVWPGGLATGTNRETGTMGFFTKKKMGFLTENFGLKYEDFASTVTMPMARISLIMQDASAILIRRFNEGNPILEEDGRLMYIGIVPWTSTLGVPYVK</sequence>
<accession>A0A4V2MHQ8</accession>
<dbReference type="PROSITE" id="PS51257">
    <property type="entry name" value="PROKAR_LIPOPROTEIN"/>
    <property type="match status" value="1"/>
</dbReference>
<organism evidence="1 2">
    <name type="scientific">Pedobacter hiemivivus</name>
    <dbReference type="NCBI Taxonomy" id="2530454"/>
    <lineage>
        <taxon>Bacteria</taxon>
        <taxon>Pseudomonadati</taxon>
        <taxon>Bacteroidota</taxon>
        <taxon>Sphingobacteriia</taxon>
        <taxon>Sphingobacteriales</taxon>
        <taxon>Sphingobacteriaceae</taxon>
        <taxon>Pedobacter</taxon>
    </lineage>
</organism>
<proteinExistence type="predicted"/>
<dbReference type="AlphaFoldDB" id="A0A4V2MHQ8"/>
<dbReference type="Pfam" id="PF16132">
    <property type="entry name" value="DUF4843"/>
    <property type="match status" value="1"/>
</dbReference>
<comment type="caution">
    <text evidence="1">The sequence shown here is derived from an EMBL/GenBank/DDBJ whole genome shotgun (WGS) entry which is preliminary data.</text>
</comment>
<dbReference type="EMBL" id="SJSM01000023">
    <property type="protein sequence ID" value="TCC87436.1"/>
    <property type="molecule type" value="Genomic_DNA"/>
</dbReference>
<name>A0A4V2MHQ8_9SPHI</name>
<keyword evidence="2" id="KW-1185">Reference proteome</keyword>
<dbReference type="Proteomes" id="UP000291117">
    <property type="component" value="Unassembled WGS sequence"/>
</dbReference>
<dbReference type="InterPro" id="IPR032299">
    <property type="entry name" value="DUF4843"/>
</dbReference>
<evidence type="ECO:0000313" key="1">
    <source>
        <dbReference type="EMBL" id="TCC87436.1"/>
    </source>
</evidence>
<gene>
    <name evidence="1" type="ORF">EZ444_22695</name>
</gene>
<protein>
    <submittedName>
        <fullName evidence="1">DUF4843 domain-containing protein</fullName>
    </submittedName>
</protein>